<evidence type="ECO:0000256" key="9">
    <source>
        <dbReference type="SAM" id="Phobius"/>
    </source>
</evidence>
<keyword evidence="3 9" id="KW-0812">Transmembrane</keyword>
<evidence type="ECO:0000256" key="4">
    <source>
        <dbReference type="ARBA" id="ARBA00022723"/>
    </source>
</evidence>
<evidence type="ECO:0000256" key="6">
    <source>
        <dbReference type="ARBA" id="ARBA00022989"/>
    </source>
</evidence>
<evidence type="ECO:0000313" key="13">
    <source>
        <dbReference type="Proteomes" id="UP001500620"/>
    </source>
</evidence>
<feature type="transmembrane region" description="Helical" evidence="9">
    <location>
        <begin position="143"/>
        <end position="163"/>
    </location>
</feature>
<dbReference type="Gene3D" id="2.60.40.1220">
    <property type="match status" value="1"/>
</dbReference>
<keyword evidence="4" id="KW-0479">Metal-binding</keyword>
<keyword evidence="6 9" id="KW-1133">Transmembrane helix</keyword>
<accession>A0ABP8DH20</accession>
<organism evidence="12 13">
    <name type="scientific">Dactylosporangium darangshiense</name>
    <dbReference type="NCBI Taxonomy" id="579108"/>
    <lineage>
        <taxon>Bacteria</taxon>
        <taxon>Bacillati</taxon>
        <taxon>Actinomycetota</taxon>
        <taxon>Actinomycetes</taxon>
        <taxon>Micromonosporales</taxon>
        <taxon>Micromonosporaceae</taxon>
        <taxon>Dactylosporangium</taxon>
    </lineage>
</organism>
<protein>
    <submittedName>
        <fullName evidence="12">CopD family protein</fullName>
    </submittedName>
</protein>
<reference evidence="13" key="1">
    <citation type="journal article" date="2019" name="Int. J. Syst. Evol. Microbiol.">
        <title>The Global Catalogue of Microorganisms (GCM) 10K type strain sequencing project: providing services to taxonomists for standard genome sequencing and annotation.</title>
        <authorList>
            <consortium name="The Broad Institute Genomics Platform"/>
            <consortium name="The Broad Institute Genome Sequencing Center for Infectious Disease"/>
            <person name="Wu L."/>
            <person name="Ma J."/>
        </authorList>
    </citation>
    <scope>NUCLEOTIDE SEQUENCE [LARGE SCALE GENOMIC DNA]</scope>
    <source>
        <strain evidence="13">JCM 17441</strain>
    </source>
</reference>
<evidence type="ECO:0000259" key="11">
    <source>
        <dbReference type="Pfam" id="PF05425"/>
    </source>
</evidence>
<dbReference type="Proteomes" id="UP001500620">
    <property type="component" value="Unassembled WGS sequence"/>
</dbReference>
<feature type="transmembrane region" description="Helical" evidence="9">
    <location>
        <begin position="322"/>
        <end position="340"/>
    </location>
</feature>
<dbReference type="EMBL" id="BAABAT010000022">
    <property type="protein sequence ID" value="GAA4255819.1"/>
    <property type="molecule type" value="Genomic_DNA"/>
</dbReference>
<evidence type="ECO:0000256" key="3">
    <source>
        <dbReference type="ARBA" id="ARBA00022692"/>
    </source>
</evidence>
<evidence type="ECO:0000259" key="10">
    <source>
        <dbReference type="Pfam" id="PF04234"/>
    </source>
</evidence>
<evidence type="ECO:0000256" key="7">
    <source>
        <dbReference type="ARBA" id="ARBA00023008"/>
    </source>
</evidence>
<feature type="transmembrane region" description="Helical" evidence="9">
    <location>
        <begin position="245"/>
        <end position="263"/>
    </location>
</feature>
<dbReference type="InterPro" id="IPR032694">
    <property type="entry name" value="CopC/D"/>
</dbReference>
<dbReference type="SUPFAM" id="SSF81296">
    <property type="entry name" value="E set domains"/>
    <property type="match status" value="1"/>
</dbReference>
<dbReference type="InterPro" id="IPR014756">
    <property type="entry name" value="Ig_E-set"/>
</dbReference>
<comment type="subcellular location">
    <subcellularLocation>
        <location evidence="1">Cell membrane</location>
        <topology evidence="1">Multi-pass membrane protein</topology>
    </subcellularLocation>
</comment>
<evidence type="ECO:0000256" key="8">
    <source>
        <dbReference type="ARBA" id="ARBA00023136"/>
    </source>
</evidence>
<name>A0ABP8DH20_9ACTN</name>
<feature type="transmembrane region" description="Helical" evidence="9">
    <location>
        <begin position="175"/>
        <end position="195"/>
    </location>
</feature>
<keyword evidence="13" id="KW-1185">Reference proteome</keyword>
<dbReference type="InterPro" id="IPR008457">
    <property type="entry name" value="Cu-R_CopD_dom"/>
</dbReference>
<dbReference type="InterPro" id="IPR014755">
    <property type="entry name" value="Cu-Rt/internalin_Ig-like"/>
</dbReference>
<evidence type="ECO:0000313" key="12">
    <source>
        <dbReference type="EMBL" id="GAA4255819.1"/>
    </source>
</evidence>
<comment type="caution">
    <text evidence="12">The sequence shown here is derived from an EMBL/GenBank/DDBJ whole genome shotgun (WGS) entry which is preliminary data.</text>
</comment>
<gene>
    <name evidence="12" type="ORF">GCM10022255_066130</name>
</gene>
<dbReference type="Pfam" id="PF05425">
    <property type="entry name" value="CopD"/>
    <property type="match status" value="1"/>
</dbReference>
<keyword evidence="2" id="KW-1003">Cell membrane</keyword>
<evidence type="ECO:0000256" key="5">
    <source>
        <dbReference type="ARBA" id="ARBA00022729"/>
    </source>
</evidence>
<keyword evidence="5" id="KW-0732">Signal</keyword>
<dbReference type="InterPro" id="IPR007348">
    <property type="entry name" value="CopC_dom"/>
</dbReference>
<feature type="domain" description="Copper resistance protein D" evidence="11">
    <location>
        <begin position="315"/>
        <end position="411"/>
    </location>
</feature>
<feature type="transmembrane region" description="Helical" evidence="9">
    <location>
        <begin position="215"/>
        <end position="238"/>
    </location>
</feature>
<dbReference type="PANTHER" id="PTHR34820:SF4">
    <property type="entry name" value="INNER MEMBRANE PROTEIN YEBZ"/>
    <property type="match status" value="1"/>
</dbReference>
<evidence type="ECO:0000256" key="1">
    <source>
        <dbReference type="ARBA" id="ARBA00004651"/>
    </source>
</evidence>
<keyword evidence="7" id="KW-0186">Copper</keyword>
<feature type="domain" description="CopC" evidence="10">
    <location>
        <begin position="21"/>
        <end position="115"/>
    </location>
</feature>
<feature type="transmembrane region" description="Helical" evidence="9">
    <location>
        <begin position="394"/>
        <end position="414"/>
    </location>
</feature>
<feature type="transmembrane region" description="Helical" evidence="9">
    <location>
        <begin position="275"/>
        <end position="301"/>
    </location>
</feature>
<sequence>MAAVFGVAGALVAPAGVAGAHAVLSESNPRPGEVVQSLPAQIRLGFNEPVRAVPGKTVVVGPDGKRLNAGDPVPSADGLSIRLRGADQPTGTYVVSYRVISADSHPVSGSFTFSVGAPSAAPVAEVPVGTHPAVRVAVPAAKYAGYLGLVLLIGPMVMLAMWYPRRLPRRVPLRLARAGLVTVAASTLAALWLQAPAASGAAPFDVSPAELRDVVASPFGLILLGRLLALAAAAMLLGRLRRRPGWRLGSALTVTAVAGLSTWPLTGHPVAAPHAALLVAADVLHLAAMGMWIGGLVALWAAVLRRADPRELRLILPSWSRWAMIGVYWLVAAGLVQALVQLGGWSSLTGSGYGRAVVVKAGLVAAVLGVAAVSRRLVRRGSATAAPARLRRAVGIEAAIAIVVLAVSAVLVQLTPGRTVDVEAAAAARARGFATTLTSPLYAVQFEVYPATVGEYNSFHAFVYTPEGKPLPVAEWTVTVALPEQGIEPMANPVFTLTGNQGLGNITFPMRGQWSLVITLRISDFDQATVTTPIAVT</sequence>
<proteinExistence type="predicted"/>
<dbReference type="Pfam" id="PF04234">
    <property type="entry name" value="CopC"/>
    <property type="match status" value="1"/>
</dbReference>
<keyword evidence="8 9" id="KW-0472">Membrane</keyword>
<feature type="transmembrane region" description="Helical" evidence="9">
    <location>
        <begin position="352"/>
        <end position="373"/>
    </location>
</feature>
<dbReference type="PANTHER" id="PTHR34820">
    <property type="entry name" value="INNER MEMBRANE PROTEIN YEBZ"/>
    <property type="match status" value="1"/>
</dbReference>
<evidence type="ECO:0000256" key="2">
    <source>
        <dbReference type="ARBA" id="ARBA00022475"/>
    </source>
</evidence>